<protein>
    <recommendedName>
        <fullName evidence="7">PARP catalytic domain-containing protein</fullName>
    </recommendedName>
</protein>
<feature type="domain" description="PARP catalytic" evidence="7">
    <location>
        <begin position="77"/>
        <end position="234"/>
    </location>
</feature>
<feature type="region of interest" description="Disordered" evidence="6">
    <location>
        <begin position="1"/>
        <end position="84"/>
    </location>
</feature>
<dbReference type="GO" id="GO:0003950">
    <property type="term" value="F:NAD+ poly-ADP-ribosyltransferase activity"/>
    <property type="evidence" value="ECO:0007669"/>
    <property type="project" value="InterPro"/>
</dbReference>
<dbReference type="InterPro" id="IPR012317">
    <property type="entry name" value="Poly(ADP-ribose)pol_cat_dom"/>
</dbReference>
<comment type="caution">
    <text evidence="8">The sequence shown here is derived from an EMBL/GenBank/DDBJ whole genome shotgun (WGS) entry which is preliminary data.</text>
</comment>
<dbReference type="AlphaFoldDB" id="A0A8S3T519"/>
<dbReference type="OrthoDB" id="406099at2759"/>
<dbReference type="InterPro" id="IPR052056">
    <property type="entry name" value="Mono-ARTD/PARP"/>
</dbReference>
<reference evidence="8" key="1">
    <citation type="submission" date="2021-03" db="EMBL/GenBank/DDBJ databases">
        <authorList>
            <person name="Bekaert M."/>
        </authorList>
    </citation>
    <scope>NUCLEOTIDE SEQUENCE</scope>
</reference>
<dbReference type="Gene3D" id="3.90.228.10">
    <property type="match status" value="2"/>
</dbReference>
<keyword evidence="2" id="KW-0328">Glycosyltransferase</keyword>
<comment type="subcellular location">
    <subcellularLocation>
        <location evidence="1">Nucleus</location>
    </subcellularLocation>
</comment>
<keyword evidence="3" id="KW-0808">Transferase</keyword>
<feature type="compositionally biased region" description="Low complexity" evidence="6">
    <location>
        <begin position="29"/>
        <end position="73"/>
    </location>
</feature>
<dbReference type="SUPFAM" id="SSF56399">
    <property type="entry name" value="ADP-ribosylation"/>
    <property type="match status" value="1"/>
</dbReference>
<feature type="region of interest" description="Disordered" evidence="6">
    <location>
        <begin position="214"/>
        <end position="234"/>
    </location>
</feature>
<evidence type="ECO:0000256" key="4">
    <source>
        <dbReference type="ARBA" id="ARBA00023027"/>
    </source>
</evidence>
<evidence type="ECO:0000256" key="5">
    <source>
        <dbReference type="ARBA" id="ARBA00023242"/>
    </source>
</evidence>
<sequence length="234" mass="26051">MFLISGNVVSGPKPGNNIQPPQPGNVVSGPRPGNNVQPPQPGNVVSGPRPGNNVQPPQPGNVVSGPRPVNNVQPPQPGFKDKWEHTDRGDLQIVELKKDSCEYKGIETSFLQNNTGYQTIKISRIQNSSLYTAHMSFGNEFMKMAAKQHPRSYMKYLWHACAYGDGVYFATDPSYSSQDRYSVPDGRGVKRVYQCSVFVGRYIKGEKCIKEPPKDKDNVRYDSTVDDLNNPKYM</sequence>
<dbReference type="GO" id="GO:0005634">
    <property type="term" value="C:nucleus"/>
    <property type="evidence" value="ECO:0007669"/>
    <property type="project" value="UniProtKB-SubCell"/>
</dbReference>
<dbReference type="GO" id="GO:0005737">
    <property type="term" value="C:cytoplasm"/>
    <property type="evidence" value="ECO:0007669"/>
    <property type="project" value="TreeGrafter"/>
</dbReference>
<evidence type="ECO:0000313" key="9">
    <source>
        <dbReference type="Proteomes" id="UP000683360"/>
    </source>
</evidence>
<dbReference type="PANTHER" id="PTHR14453">
    <property type="entry name" value="PARP/ZINC FINGER CCCH TYPE DOMAIN CONTAINING PROTEIN"/>
    <property type="match status" value="1"/>
</dbReference>
<evidence type="ECO:0000256" key="2">
    <source>
        <dbReference type="ARBA" id="ARBA00022676"/>
    </source>
</evidence>
<evidence type="ECO:0000256" key="3">
    <source>
        <dbReference type="ARBA" id="ARBA00022679"/>
    </source>
</evidence>
<organism evidence="8 9">
    <name type="scientific">Mytilus edulis</name>
    <name type="common">Blue mussel</name>
    <dbReference type="NCBI Taxonomy" id="6550"/>
    <lineage>
        <taxon>Eukaryota</taxon>
        <taxon>Metazoa</taxon>
        <taxon>Spiralia</taxon>
        <taxon>Lophotrochozoa</taxon>
        <taxon>Mollusca</taxon>
        <taxon>Bivalvia</taxon>
        <taxon>Autobranchia</taxon>
        <taxon>Pteriomorphia</taxon>
        <taxon>Mytilida</taxon>
        <taxon>Mytiloidea</taxon>
        <taxon>Mytilidae</taxon>
        <taxon>Mytilinae</taxon>
        <taxon>Mytilus</taxon>
    </lineage>
</organism>
<name>A0A8S3T519_MYTED</name>
<accession>A0A8S3T519</accession>
<proteinExistence type="predicted"/>
<evidence type="ECO:0000313" key="8">
    <source>
        <dbReference type="EMBL" id="CAG2225532.1"/>
    </source>
</evidence>
<dbReference type="PROSITE" id="PS51059">
    <property type="entry name" value="PARP_CATALYTIC"/>
    <property type="match status" value="1"/>
</dbReference>
<dbReference type="Proteomes" id="UP000683360">
    <property type="component" value="Unassembled WGS sequence"/>
</dbReference>
<keyword evidence="9" id="KW-1185">Reference proteome</keyword>
<keyword evidence="5" id="KW-0539">Nucleus</keyword>
<gene>
    <name evidence="8" type="ORF">MEDL_38670</name>
</gene>
<evidence type="ECO:0000256" key="6">
    <source>
        <dbReference type="SAM" id="MobiDB-lite"/>
    </source>
</evidence>
<dbReference type="PANTHER" id="PTHR14453:SF67">
    <property type="entry name" value="POLY [ADP-RIBOSE] POLYMERASE"/>
    <property type="match status" value="1"/>
</dbReference>
<keyword evidence="4" id="KW-0520">NAD</keyword>
<evidence type="ECO:0000259" key="7">
    <source>
        <dbReference type="PROSITE" id="PS51059"/>
    </source>
</evidence>
<dbReference type="GO" id="GO:0010629">
    <property type="term" value="P:negative regulation of gene expression"/>
    <property type="evidence" value="ECO:0007669"/>
    <property type="project" value="TreeGrafter"/>
</dbReference>
<evidence type="ECO:0000256" key="1">
    <source>
        <dbReference type="ARBA" id="ARBA00004123"/>
    </source>
</evidence>
<dbReference type="GO" id="GO:0003714">
    <property type="term" value="F:transcription corepressor activity"/>
    <property type="evidence" value="ECO:0007669"/>
    <property type="project" value="TreeGrafter"/>
</dbReference>
<dbReference type="EMBL" id="CAJPWZ010001851">
    <property type="protein sequence ID" value="CAG2225532.1"/>
    <property type="molecule type" value="Genomic_DNA"/>
</dbReference>